<proteinExistence type="predicted"/>
<dbReference type="InterPro" id="IPR055754">
    <property type="entry name" value="DUF7330"/>
</dbReference>
<feature type="domain" description="DUF7330" evidence="1">
    <location>
        <begin position="45"/>
        <end position="128"/>
    </location>
</feature>
<name>A0A5C3L5C2_COPMA</name>
<dbReference type="OrthoDB" id="3177929at2759"/>
<reference evidence="2 3" key="1">
    <citation type="journal article" date="2019" name="Nat. Ecol. Evol.">
        <title>Megaphylogeny resolves global patterns of mushroom evolution.</title>
        <authorList>
            <person name="Varga T."/>
            <person name="Krizsan K."/>
            <person name="Foldi C."/>
            <person name="Dima B."/>
            <person name="Sanchez-Garcia M."/>
            <person name="Sanchez-Ramirez S."/>
            <person name="Szollosi G.J."/>
            <person name="Szarkandi J.G."/>
            <person name="Papp V."/>
            <person name="Albert L."/>
            <person name="Andreopoulos W."/>
            <person name="Angelini C."/>
            <person name="Antonin V."/>
            <person name="Barry K.W."/>
            <person name="Bougher N.L."/>
            <person name="Buchanan P."/>
            <person name="Buyck B."/>
            <person name="Bense V."/>
            <person name="Catcheside P."/>
            <person name="Chovatia M."/>
            <person name="Cooper J."/>
            <person name="Damon W."/>
            <person name="Desjardin D."/>
            <person name="Finy P."/>
            <person name="Geml J."/>
            <person name="Haridas S."/>
            <person name="Hughes K."/>
            <person name="Justo A."/>
            <person name="Karasinski D."/>
            <person name="Kautmanova I."/>
            <person name="Kiss B."/>
            <person name="Kocsube S."/>
            <person name="Kotiranta H."/>
            <person name="LaButti K.M."/>
            <person name="Lechner B.E."/>
            <person name="Liimatainen K."/>
            <person name="Lipzen A."/>
            <person name="Lukacs Z."/>
            <person name="Mihaltcheva S."/>
            <person name="Morgado L.N."/>
            <person name="Niskanen T."/>
            <person name="Noordeloos M.E."/>
            <person name="Ohm R.A."/>
            <person name="Ortiz-Santana B."/>
            <person name="Ovrebo C."/>
            <person name="Racz N."/>
            <person name="Riley R."/>
            <person name="Savchenko A."/>
            <person name="Shiryaev A."/>
            <person name="Soop K."/>
            <person name="Spirin V."/>
            <person name="Szebenyi C."/>
            <person name="Tomsovsky M."/>
            <person name="Tulloss R.E."/>
            <person name="Uehling J."/>
            <person name="Grigoriev I.V."/>
            <person name="Vagvolgyi C."/>
            <person name="Papp T."/>
            <person name="Martin F.M."/>
            <person name="Miettinen O."/>
            <person name="Hibbett D.S."/>
            <person name="Nagy L.G."/>
        </authorList>
    </citation>
    <scope>NUCLEOTIDE SEQUENCE [LARGE SCALE GENOMIC DNA]</scope>
    <source>
        <strain evidence="2 3">CBS 121175</strain>
    </source>
</reference>
<evidence type="ECO:0000313" key="2">
    <source>
        <dbReference type="EMBL" id="TFK27336.1"/>
    </source>
</evidence>
<sequence length="203" mass="23054">MSSEGHSTYSYEKLSVSSPLLGGFPIRGTYKVKYQGDAEWDFQVEAMDVPIDLSLNLPHYRARHQPVEHRMSMFVAGESEAIKLKVCRTLSRSRFFLEVQADTSDVTVWLPSDFKGQIHYGGKASFSPGFINRVLKNVRFNEAGEARGQDEVVIETMGHVSFRMWDMDAGAPENCTKEHLKRIFGCSRKQPATLIDWDCLVRD</sequence>
<evidence type="ECO:0000259" key="1">
    <source>
        <dbReference type="Pfam" id="PF24016"/>
    </source>
</evidence>
<dbReference type="Pfam" id="PF24016">
    <property type="entry name" value="DUF7330"/>
    <property type="match status" value="1"/>
</dbReference>
<keyword evidence="3" id="KW-1185">Reference proteome</keyword>
<dbReference type="AlphaFoldDB" id="A0A5C3L5C2"/>
<dbReference type="EMBL" id="ML210165">
    <property type="protein sequence ID" value="TFK27336.1"/>
    <property type="molecule type" value="Genomic_DNA"/>
</dbReference>
<evidence type="ECO:0000313" key="3">
    <source>
        <dbReference type="Proteomes" id="UP000307440"/>
    </source>
</evidence>
<gene>
    <name evidence="2" type="ORF">FA15DRAFT_701947</name>
</gene>
<dbReference type="STRING" id="230819.A0A5C3L5C2"/>
<organism evidence="2 3">
    <name type="scientific">Coprinopsis marcescibilis</name>
    <name type="common">Agaric fungus</name>
    <name type="synonym">Psathyrella marcescibilis</name>
    <dbReference type="NCBI Taxonomy" id="230819"/>
    <lineage>
        <taxon>Eukaryota</taxon>
        <taxon>Fungi</taxon>
        <taxon>Dikarya</taxon>
        <taxon>Basidiomycota</taxon>
        <taxon>Agaricomycotina</taxon>
        <taxon>Agaricomycetes</taxon>
        <taxon>Agaricomycetidae</taxon>
        <taxon>Agaricales</taxon>
        <taxon>Agaricineae</taxon>
        <taxon>Psathyrellaceae</taxon>
        <taxon>Coprinopsis</taxon>
    </lineage>
</organism>
<dbReference type="Proteomes" id="UP000307440">
    <property type="component" value="Unassembled WGS sequence"/>
</dbReference>
<protein>
    <recommendedName>
        <fullName evidence="1">DUF7330 domain-containing protein</fullName>
    </recommendedName>
</protein>
<accession>A0A5C3L5C2</accession>